<feature type="signal peptide" evidence="3">
    <location>
        <begin position="1"/>
        <end position="28"/>
    </location>
</feature>
<dbReference type="SMART" id="SM00495">
    <property type="entry name" value="ChtBD3"/>
    <property type="match status" value="1"/>
</dbReference>
<evidence type="ECO:0000313" key="5">
    <source>
        <dbReference type="EMBL" id="MFC4032017.1"/>
    </source>
</evidence>
<dbReference type="CDD" id="cd12215">
    <property type="entry name" value="ChiC_BD"/>
    <property type="match status" value="1"/>
</dbReference>
<dbReference type="SUPFAM" id="SSF51055">
    <property type="entry name" value="Carbohydrate binding domain"/>
    <property type="match status" value="1"/>
</dbReference>
<dbReference type="EMBL" id="JBHSBB010000009">
    <property type="protein sequence ID" value="MFC4032017.1"/>
    <property type="molecule type" value="Genomic_DNA"/>
</dbReference>
<dbReference type="PROSITE" id="PS51910">
    <property type="entry name" value="GH18_2"/>
    <property type="match status" value="1"/>
</dbReference>
<evidence type="ECO:0000256" key="2">
    <source>
        <dbReference type="SAM" id="MobiDB-lite"/>
    </source>
</evidence>
<feature type="domain" description="GH18" evidence="4">
    <location>
        <begin position="47"/>
        <end position="342"/>
    </location>
</feature>
<dbReference type="Gene3D" id="3.20.20.80">
    <property type="entry name" value="Glycosidases"/>
    <property type="match status" value="1"/>
</dbReference>
<organism evidence="5 6">
    <name type="scientific">Streptomyces polygonati</name>
    <dbReference type="NCBI Taxonomy" id="1617087"/>
    <lineage>
        <taxon>Bacteria</taxon>
        <taxon>Bacillati</taxon>
        <taxon>Actinomycetota</taxon>
        <taxon>Actinomycetes</taxon>
        <taxon>Kitasatosporales</taxon>
        <taxon>Streptomycetaceae</taxon>
        <taxon>Streptomyces</taxon>
    </lineage>
</organism>
<protein>
    <submittedName>
        <fullName evidence="5">Chitinase</fullName>
    </submittedName>
</protein>
<dbReference type="InterPro" id="IPR001223">
    <property type="entry name" value="Glyco_hydro18_cat"/>
</dbReference>
<accession>A0ABV8HIY0</accession>
<reference evidence="6" key="1">
    <citation type="journal article" date="2019" name="Int. J. Syst. Evol. Microbiol.">
        <title>The Global Catalogue of Microorganisms (GCM) 10K type strain sequencing project: providing services to taxonomists for standard genome sequencing and annotation.</title>
        <authorList>
            <consortium name="The Broad Institute Genomics Platform"/>
            <consortium name="The Broad Institute Genome Sequencing Center for Infectious Disease"/>
            <person name="Wu L."/>
            <person name="Ma J."/>
        </authorList>
    </citation>
    <scope>NUCLEOTIDE SEQUENCE [LARGE SCALE GENOMIC DNA]</scope>
    <source>
        <strain evidence="6">CGMCC 4.7237</strain>
    </source>
</reference>
<dbReference type="RefSeq" id="WP_386428609.1">
    <property type="nucleotide sequence ID" value="NZ_JBHSBB010000009.1"/>
</dbReference>
<feature type="region of interest" description="Disordered" evidence="2">
    <location>
        <begin position="341"/>
        <end position="361"/>
    </location>
</feature>
<evidence type="ECO:0000256" key="3">
    <source>
        <dbReference type="SAM" id="SignalP"/>
    </source>
</evidence>
<keyword evidence="1" id="KW-0378">Hydrolase</keyword>
<keyword evidence="6" id="KW-1185">Reference proteome</keyword>
<dbReference type="Pfam" id="PF02839">
    <property type="entry name" value="CBM_5_12"/>
    <property type="match status" value="1"/>
</dbReference>
<dbReference type="InterPro" id="IPR036573">
    <property type="entry name" value="CBM_sf_5/12"/>
</dbReference>
<keyword evidence="3" id="KW-0732">Signal</keyword>
<proteinExistence type="predicted"/>
<evidence type="ECO:0000313" key="6">
    <source>
        <dbReference type="Proteomes" id="UP001595765"/>
    </source>
</evidence>
<dbReference type="Proteomes" id="UP001595765">
    <property type="component" value="Unassembled WGS sequence"/>
</dbReference>
<dbReference type="PANTHER" id="PTHR42976">
    <property type="entry name" value="BIFUNCTIONAL CHITINASE/LYSOZYME-RELATED"/>
    <property type="match status" value="1"/>
</dbReference>
<sequence>MRRLKALVSGAAAAVLAIAGLGAATALGAGQASGATAATNALSSNWYAAAPYLMPLDNNPPDAGQIMDATGLKAFQLAFILAPNGGGCSPTWGGTSAVSSDTAVGGVISAIRAKGGDVSVSIGGYGGTKLGQACSDSASTAAAYQQVVNKYQLKAIDFDLEEPEYENTAAVAHEIGAAKILQQNNPGIYISVTTAGTAAGTGWFGQQMLNEAKAQGFTPNNFSIMPFDGGFNGAASQTSALTAFNGLLKTTFGWDTATAYAHEGFSGMNGRSDSGEYFYQADFQTVLDYATSHGMGRFTFWSLNRDRQCNPPDNGTTSGVCSSVTQGAWDFAKYSVRFAGATPPTGPTTPPTSPTQPPGGGCAALTQWTSTAVYVGGNEVAHNGHKWKAQWWTTNEEPGTTGQWGVWVDEGAC</sequence>
<evidence type="ECO:0000259" key="4">
    <source>
        <dbReference type="PROSITE" id="PS51910"/>
    </source>
</evidence>
<feature type="compositionally biased region" description="Pro residues" evidence="2">
    <location>
        <begin position="344"/>
        <end position="357"/>
    </location>
</feature>
<dbReference type="InterPro" id="IPR052750">
    <property type="entry name" value="GH18_Chitinase"/>
</dbReference>
<comment type="caution">
    <text evidence="5">The sequence shown here is derived from an EMBL/GenBank/DDBJ whole genome shotgun (WGS) entry which is preliminary data.</text>
</comment>
<dbReference type="InterPro" id="IPR003610">
    <property type="entry name" value="CBM5/12"/>
</dbReference>
<dbReference type="InterPro" id="IPR017853">
    <property type="entry name" value="GH"/>
</dbReference>
<dbReference type="Gene3D" id="2.10.10.20">
    <property type="entry name" value="Carbohydrate-binding module superfamily 5/12"/>
    <property type="match status" value="1"/>
</dbReference>
<dbReference type="SUPFAM" id="SSF51445">
    <property type="entry name" value="(Trans)glycosidases"/>
    <property type="match status" value="1"/>
</dbReference>
<feature type="chain" id="PRO_5045259059" evidence="3">
    <location>
        <begin position="29"/>
        <end position="413"/>
    </location>
</feature>
<dbReference type="PANTHER" id="PTHR42976:SF1">
    <property type="entry name" value="GH18 DOMAIN-CONTAINING PROTEIN-RELATED"/>
    <property type="match status" value="1"/>
</dbReference>
<evidence type="ECO:0000256" key="1">
    <source>
        <dbReference type="ARBA" id="ARBA00022801"/>
    </source>
</evidence>
<gene>
    <name evidence="5" type="ORF">ACFO3J_11040</name>
</gene>
<name>A0ABV8HIY0_9ACTN</name>